<accession>A0ABP8AC19</accession>
<evidence type="ECO:0000313" key="1">
    <source>
        <dbReference type="EMBL" id="GAA4181313.1"/>
    </source>
</evidence>
<dbReference type="Gene3D" id="3.40.720.10">
    <property type="entry name" value="Alkaline Phosphatase, subunit A"/>
    <property type="match status" value="1"/>
</dbReference>
<proteinExistence type="predicted"/>
<dbReference type="InterPro" id="IPR002591">
    <property type="entry name" value="Phosphodiest/P_Trfase"/>
</dbReference>
<dbReference type="InterPro" id="IPR013320">
    <property type="entry name" value="ConA-like_dom_sf"/>
</dbReference>
<dbReference type="SUPFAM" id="SSF49899">
    <property type="entry name" value="Concanavalin A-like lectins/glucanases"/>
    <property type="match status" value="1"/>
</dbReference>
<dbReference type="PROSITE" id="PS51257">
    <property type="entry name" value="PROKAR_LIPOPROTEIN"/>
    <property type="match status" value="1"/>
</dbReference>
<dbReference type="SUPFAM" id="SSF53649">
    <property type="entry name" value="Alkaline phosphatase-like"/>
    <property type="match status" value="1"/>
</dbReference>
<organism evidence="1 2">
    <name type="scientific">Sphingobacterium ginsenosidimutans</name>
    <dbReference type="NCBI Taxonomy" id="687845"/>
    <lineage>
        <taxon>Bacteria</taxon>
        <taxon>Pseudomonadati</taxon>
        <taxon>Bacteroidota</taxon>
        <taxon>Sphingobacteriia</taxon>
        <taxon>Sphingobacteriales</taxon>
        <taxon>Sphingobacteriaceae</taxon>
        <taxon>Sphingobacterium</taxon>
    </lineage>
</organism>
<reference evidence="2" key="1">
    <citation type="journal article" date="2019" name="Int. J. Syst. Evol. Microbiol.">
        <title>The Global Catalogue of Microorganisms (GCM) 10K type strain sequencing project: providing services to taxonomists for standard genome sequencing and annotation.</title>
        <authorList>
            <consortium name="The Broad Institute Genomics Platform"/>
            <consortium name="The Broad Institute Genome Sequencing Center for Infectious Disease"/>
            <person name="Wu L."/>
            <person name="Ma J."/>
        </authorList>
    </citation>
    <scope>NUCLEOTIDE SEQUENCE [LARGE SCALE GENOMIC DNA]</scope>
    <source>
        <strain evidence="2">JCM 16722</strain>
    </source>
</reference>
<dbReference type="Pfam" id="PF01663">
    <property type="entry name" value="Phosphodiest"/>
    <property type="match status" value="1"/>
</dbReference>
<dbReference type="InterPro" id="IPR017850">
    <property type="entry name" value="Alkaline_phosphatase_core_sf"/>
</dbReference>
<dbReference type="EMBL" id="BAAAZK010000007">
    <property type="protein sequence ID" value="GAA4181313.1"/>
    <property type="molecule type" value="Genomic_DNA"/>
</dbReference>
<gene>
    <name evidence="1" type="ORF">GCM10022218_36870</name>
</gene>
<dbReference type="Gene3D" id="2.60.120.200">
    <property type="match status" value="1"/>
</dbReference>
<sequence>MMNILKYNTKRSKVYKLFYAVLPLLLLVSCNKEIENKAHFASTDDIKDDYSEKSYKVAYIVIEGAVGSVVATEATDYNKMPFLASMTSKGLFSWNSIASDATQDITFYADLLTGVKKDKHKVVSDDISGAAFDKYPLIFDRLKKDLGTRTAVFTSNAIVDKLSQNSTIDNKKVLASDEQVVQEAKTELKRDDSNFTLVTLNGADKVGKTQGYGPKSAAYLTALNTVDKQLKEIVGTIESRLNYNSERWLIVVASNRGGTYELDPIQDDHSLYSVPFRNNFVLFYNNQFQYKFIERVDLSDPTYDGSAIRYTGTATSAVIDADKADIYNLGNTVDKEFTIQMKIKFHNRGSLNPTFFSKMGNTGNSDDGWSFIHNGGIGWRLKVKGTQVIDNEVFNLNEWYTLTAKIYNDKGTRKAKVFRNGVLKAEGSINGVQGSSSQSLKLGSGATYGSGASHTITDVRIYNKALPDEYIASNYCQTAVYDDNIYWNDLIGYWPAIEGAGNVLVDKSKSKINFNITGEVSWNAFSERSGSLCPTAPQNLELSTIRSVDAPVLIYNWLGILGTDKFNLDSKVWTPNYSNN</sequence>
<comment type="caution">
    <text evidence="1">The sequence shown here is derived from an EMBL/GenBank/DDBJ whole genome shotgun (WGS) entry which is preliminary data.</text>
</comment>
<dbReference type="RefSeq" id="WP_346087448.1">
    <property type="nucleotide sequence ID" value="NZ_BAAAZK010000007.1"/>
</dbReference>
<dbReference type="Pfam" id="PF13385">
    <property type="entry name" value="Laminin_G_3"/>
    <property type="match status" value="1"/>
</dbReference>
<name>A0ABP8AC19_9SPHI</name>
<protein>
    <recommendedName>
        <fullName evidence="3">DUF4983 domain-containing protein</fullName>
    </recommendedName>
</protein>
<evidence type="ECO:0008006" key="3">
    <source>
        <dbReference type="Google" id="ProtNLM"/>
    </source>
</evidence>
<evidence type="ECO:0000313" key="2">
    <source>
        <dbReference type="Proteomes" id="UP001500167"/>
    </source>
</evidence>
<dbReference type="Proteomes" id="UP001500167">
    <property type="component" value="Unassembled WGS sequence"/>
</dbReference>
<keyword evidence="2" id="KW-1185">Reference proteome</keyword>